<evidence type="ECO:0000256" key="7">
    <source>
        <dbReference type="ARBA" id="ARBA00022741"/>
    </source>
</evidence>
<dbReference type="Proteomes" id="UP000215914">
    <property type="component" value="Chromosome 16"/>
</dbReference>
<dbReference type="InterPro" id="IPR050292">
    <property type="entry name" value="Glutamine_Synthetase"/>
</dbReference>
<dbReference type="AlphaFoldDB" id="A0A251S1S2"/>
<evidence type="ECO:0000256" key="1">
    <source>
        <dbReference type="ARBA" id="ARBA00004496"/>
    </source>
</evidence>
<protein>
    <recommendedName>
        <fullName evidence="4">glutamine synthetase</fullName>
        <ecNumber evidence="4">6.3.1.2</ecNumber>
    </recommendedName>
    <alternativeName>
        <fullName evidence="9">Glutamate--ammonia ligase</fullName>
    </alternativeName>
</protein>
<organism evidence="11 12">
    <name type="scientific">Helianthus annuus</name>
    <name type="common">Common sunflower</name>
    <dbReference type="NCBI Taxonomy" id="4232"/>
    <lineage>
        <taxon>Eukaryota</taxon>
        <taxon>Viridiplantae</taxon>
        <taxon>Streptophyta</taxon>
        <taxon>Embryophyta</taxon>
        <taxon>Tracheophyta</taxon>
        <taxon>Spermatophyta</taxon>
        <taxon>Magnoliopsida</taxon>
        <taxon>eudicotyledons</taxon>
        <taxon>Gunneridae</taxon>
        <taxon>Pentapetalae</taxon>
        <taxon>asterids</taxon>
        <taxon>campanulids</taxon>
        <taxon>Asterales</taxon>
        <taxon>Asteraceae</taxon>
        <taxon>Asteroideae</taxon>
        <taxon>Heliantheae alliance</taxon>
        <taxon>Heliantheae</taxon>
        <taxon>Helianthus</taxon>
    </lineage>
</organism>
<gene>
    <name evidence="11" type="ORF">HannXRQ_Chr16g0521691</name>
</gene>
<proteinExistence type="inferred from homology"/>
<dbReference type="PANTHER" id="PTHR20852">
    <property type="entry name" value="GLUTAMINE SYNTHETASE"/>
    <property type="match status" value="1"/>
</dbReference>
<keyword evidence="6" id="KW-0436">Ligase</keyword>
<dbReference type="GO" id="GO:0004356">
    <property type="term" value="F:glutamine synthetase activity"/>
    <property type="evidence" value="ECO:0007669"/>
    <property type="project" value="UniProtKB-EC"/>
</dbReference>
<evidence type="ECO:0000256" key="6">
    <source>
        <dbReference type="ARBA" id="ARBA00022598"/>
    </source>
</evidence>
<keyword evidence="7" id="KW-0547">Nucleotide-binding</keyword>
<dbReference type="Gene3D" id="3.30.590.10">
    <property type="entry name" value="Glutamine synthetase/guanido kinase, catalytic domain"/>
    <property type="match status" value="1"/>
</dbReference>
<dbReference type="SUPFAM" id="SSF55931">
    <property type="entry name" value="Glutamine synthetase/guanido kinase"/>
    <property type="match status" value="1"/>
</dbReference>
<keyword evidence="12" id="KW-1185">Reference proteome</keyword>
<name>A0A251S1S2_HELAN</name>
<dbReference type="GO" id="GO:0030246">
    <property type="term" value="F:carbohydrate binding"/>
    <property type="evidence" value="ECO:0007669"/>
    <property type="project" value="InterPro"/>
</dbReference>
<evidence type="ECO:0000256" key="8">
    <source>
        <dbReference type="ARBA" id="ARBA00022840"/>
    </source>
</evidence>
<evidence type="ECO:0000256" key="2">
    <source>
        <dbReference type="ARBA" id="ARBA00009897"/>
    </source>
</evidence>
<sequence length="234" mass="26369">MVFEGKIIVISPVEELQRVERKPQVCDDAVGGSSLVDGQIELMLHRRLLFDDTKGVGEVLNETICVVDDCRGFCPFTICTGRDDRHFFWWLVMCDAYTLAGKPIPTNKRCAAGKIFSNPEVEKEVPWYRIEQEYTVDVNWPLGWPQGGFPGPQGPYYCGIGTDKAFGHDIVDAHNKACLYAGINISGINGEVMSVGVSSWTCCGHICRRMNCGWHVTFLRFYFQKMKLCSCLHE</sequence>
<dbReference type="SUPFAM" id="SSF74650">
    <property type="entry name" value="Galactose mutarotase-like"/>
    <property type="match status" value="1"/>
</dbReference>
<keyword evidence="5" id="KW-0963">Cytoplasm</keyword>
<keyword evidence="8" id="KW-0067">ATP-binding</keyword>
<dbReference type="STRING" id="4232.A0A251S1S2"/>
<comment type="subunit">
    <text evidence="3">Homooctamer.</text>
</comment>
<evidence type="ECO:0000256" key="5">
    <source>
        <dbReference type="ARBA" id="ARBA00022490"/>
    </source>
</evidence>
<comment type="similarity">
    <text evidence="2">Belongs to the glutamine synthetase family.</text>
</comment>
<evidence type="ECO:0000313" key="11">
    <source>
        <dbReference type="EMBL" id="OTF92422.1"/>
    </source>
</evidence>
<dbReference type="PANTHER" id="PTHR20852:SF110">
    <property type="entry name" value="GLUTAMINE SYNTHETASE"/>
    <property type="match status" value="1"/>
</dbReference>
<dbReference type="FunFam" id="3.30.590.10:FF:000011">
    <property type="entry name" value="Glutamine synthetase"/>
    <property type="match status" value="1"/>
</dbReference>
<dbReference type="GO" id="GO:0005737">
    <property type="term" value="C:cytoplasm"/>
    <property type="evidence" value="ECO:0007669"/>
    <property type="project" value="UniProtKB-SubCell"/>
</dbReference>
<evidence type="ECO:0000256" key="3">
    <source>
        <dbReference type="ARBA" id="ARBA00011823"/>
    </source>
</evidence>
<reference evidence="12" key="1">
    <citation type="journal article" date="2017" name="Nature">
        <title>The sunflower genome provides insights into oil metabolism, flowering and Asterid evolution.</title>
        <authorList>
            <person name="Badouin H."/>
            <person name="Gouzy J."/>
            <person name="Grassa C.J."/>
            <person name="Murat F."/>
            <person name="Staton S.E."/>
            <person name="Cottret L."/>
            <person name="Lelandais-Briere C."/>
            <person name="Owens G.L."/>
            <person name="Carrere S."/>
            <person name="Mayjonade B."/>
            <person name="Legrand L."/>
            <person name="Gill N."/>
            <person name="Kane N.C."/>
            <person name="Bowers J.E."/>
            <person name="Hubner S."/>
            <person name="Bellec A."/>
            <person name="Berard A."/>
            <person name="Berges H."/>
            <person name="Blanchet N."/>
            <person name="Boniface M.C."/>
            <person name="Brunel D."/>
            <person name="Catrice O."/>
            <person name="Chaidir N."/>
            <person name="Claudel C."/>
            <person name="Donnadieu C."/>
            <person name="Faraut T."/>
            <person name="Fievet G."/>
            <person name="Helmstetter N."/>
            <person name="King M."/>
            <person name="Knapp S.J."/>
            <person name="Lai Z."/>
            <person name="Le Paslier M.C."/>
            <person name="Lippi Y."/>
            <person name="Lorenzon L."/>
            <person name="Mandel J.R."/>
            <person name="Marage G."/>
            <person name="Marchand G."/>
            <person name="Marquand E."/>
            <person name="Bret-Mestries E."/>
            <person name="Morien E."/>
            <person name="Nambeesan S."/>
            <person name="Nguyen T."/>
            <person name="Pegot-Espagnet P."/>
            <person name="Pouilly N."/>
            <person name="Raftis F."/>
            <person name="Sallet E."/>
            <person name="Schiex T."/>
            <person name="Thomas J."/>
            <person name="Vandecasteele C."/>
            <person name="Vares D."/>
            <person name="Vear F."/>
            <person name="Vautrin S."/>
            <person name="Crespi M."/>
            <person name="Mangin B."/>
            <person name="Burke J.M."/>
            <person name="Salse J."/>
            <person name="Munos S."/>
            <person name="Vincourt P."/>
            <person name="Rieseberg L.H."/>
            <person name="Langlade N.B."/>
        </authorList>
    </citation>
    <scope>NUCLEOTIDE SEQUENCE [LARGE SCALE GENOMIC DNA]</scope>
    <source>
        <strain evidence="12">cv. SF193</strain>
    </source>
</reference>
<dbReference type="EC" id="6.3.1.2" evidence="4"/>
<dbReference type="InterPro" id="IPR014746">
    <property type="entry name" value="Gln_synth/guanido_kin_cat_dom"/>
</dbReference>
<dbReference type="InParanoid" id="A0A251S1S2"/>
<evidence type="ECO:0000313" key="12">
    <source>
        <dbReference type="Proteomes" id="UP000215914"/>
    </source>
</evidence>
<comment type="catalytic activity">
    <reaction evidence="10">
        <text>L-glutamate + NH4(+) + ATP = L-glutamine + ADP + phosphate + H(+)</text>
        <dbReference type="Rhea" id="RHEA:16169"/>
        <dbReference type="ChEBI" id="CHEBI:15378"/>
        <dbReference type="ChEBI" id="CHEBI:28938"/>
        <dbReference type="ChEBI" id="CHEBI:29985"/>
        <dbReference type="ChEBI" id="CHEBI:30616"/>
        <dbReference type="ChEBI" id="CHEBI:43474"/>
        <dbReference type="ChEBI" id="CHEBI:58359"/>
        <dbReference type="ChEBI" id="CHEBI:456216"/>
        <dbReference type="EC" id="6.3.1.2"/>
    </reaction>
</comment>
<dbReference type="GO" id="GO:0005975">
    <property type="term" value="P:carbohydrate metabolic process"/>
    <property type="evidence" value="ECO:0007669"/>
    <property type="project" value="InterPro"/>
</dbReference>
<dbReference type="Gene3D" id="2.70.98.30">
    <property type="entry name" value="Golgi alpha-mannosidase II, domain 4"/>
    <property type="match status" value="1"/>
</dbReference>
<accession>A0A251S1S2</accession>
<dbReference type="GO" id="GO:0005524">
    <property type="term" value="F:ATP binding"/>
    <property type="evidence" value="ECO:0007669"/>
    <property type="project" value="UniProtKB-KW"/>
</dbReference>
<evidence type="ECO:0000256" key="4">
    <source>
        <dbReference type="ARBA" id="ARBA00012937"/>
    </source>
</evidence>
<comment type="subcellular location">
    <subcellularLocation>
        <location evidence="1">Cytoplasm</location>
    </subcellularLocation>
</comment>
<evidence type="ECO:0000256" key="10">
    <source>
        <dbReference type="ARBA" id="ARBA00049436"/>
    </source>
</evidence>
<dbReference type="EMBL" id="CM007905">
    <property type="protein sequence ID" value="OTF92422.1"/>
    <property type="molecule type" value="Genomic_DNA"/>
</dbReference>
<dbReference type="InterPro" id="IPR011013">
    <property type="entry name" value="Gal_mutarotase_sf_dom"/>
</dbReference>
<evidence type="ECO:0000256" key="9">
    <source>
        <dbReference type="ARBA" id="ARBA00030668"/>
    </source>
</evidence>